<keyword evidence="2" id="KW-1185">Reference proteome</keyword>
<dbReference type="Proteomes" id="UP001550853">
    <property type="component" value="Unassembled WGS sequence"/>
</dbReference>
<comment type="caution">
    <text evidence="1">The sequence shown here is derived from an EMBL/GenBank/DDBJ whole genome shotgun (WGS) entry which is preliminary data.</text>
</comment>
<sequence>MNVAGNAAAPCVVVLGADGPLRVARADRLAAHYRVPRRAAADIPAAPHPPSAGYVVDAAPGLLARFTAAGGPPPALARADLVVYLRTVAGGVGAAHRAIHYYEARGVLVGFRPDVPDEELYVVIEAALRERRGTPPASRP</sequence>
<evidence type="ECO:0000313" key="1">
    <source>
        <dbReference type="EMBL" id="MEU3713060.1"/>
    </source>
</evidence>
<name>A0ABV2Z4Y2_9ACTN</name>
<accession>A0ABV2Z4Y2</accession>
<protein>
    <submittedName>
        <fullName evidence="1">Uncharacterized protein</fullName>
    </submittedName>
</protein>
<proteinExistence type="predicted"/>
<reference evidence="1 2" key="1">
    <citation type="submission" date="2024-06" db="EMBL/GenBank/DDBJ databases">
        <title>The Natural Products Discovery Center: Release of the First 8490 Sequenced Strains for Exploring Actinobacteria Biosynthetic Diversity.</title>
        <authorList>
            <person name="Kalkreuter E."/>
            <person name="Kautsar S.A."/>
            <person name="Yang D."/>
            <person name="Bader C.D."/>
            <person name="Teijaro C.N."/>
            <person name="Fluegel L."/>
            <person name="Davis C.M."/>
            <person name="Simpson J.R."/>
            <person name="Lauterbach L."/>
            <person name="Steele A.D."/>
            <person name="Gui C."/>
            <person name="Meng S."/>
            <person name="Li G."/>
            <person name="Viehrig K."/>
            <person name="Ye F."/>
            <person name="Su P."/>
            <person name="Kiefer A.F."/>
            <person name="Nichols A."/>
            <person name="Cepeda A.J."/>
            <person name="Yan W."/>
            <person name="Fan B."/>
            <person name="Jiang Y."/>
            <person name="Adhikari A."/>
            <person name="Zheng C.-J."/>
            <person name="Schuster L."/>
            <person name="Cowan T.M."/>
            <person name="Smanski M.J."/>
            <person name="Chevrette M.G."/>
            <person name="De Carvalho L.P.S."/>
            <person name="Shen B."/>
        </authorList>
    </citation>
    <scope>NUCLEOTIDE SEQUENCE [LARGE SCALE GENOMIC DNA]</scope>
    <source>
        <strain evidence="1 2">NPDC033039</strain>
    </source>
</reference>
<organism evidence="1 2">
    <name type="scientific">Streptomyces catenulae</name>
    <dbReference type="NCBI Taxonomy" id="66875"/>
    <lineage>
        <taxon>Bacteria</taxon>
        <taxon>Bacillati</taxon>
        <taxon>Actinomycetota</taxon>
        <taxon>Actinomycetes</taxon>
        <taxon>Kitasatosporales</taxon>
        <taxon>Streptomycetaceae</taxon>
        <taxon>Streptomyces</taxon>
    </lineage>
</organism>
<dbReference type="RefSeq" id="WP_030280064.1">
    <property type="nucleotide sequence ID" value="NZ_JBEZVI010000021.1"/>
</dbReference>
<gene>
    <name evidence="1" type="ORF">AB0E61_23570</name>
</gene>
<evidence type="ECO:0000313" key="2">
    <source>
        <dbReference type="Proteomes" id="UP001550853"/>
    </source>
</evidence>
<dbReference type="EMBL" id="JBEZVI010000021">
    <property type="protein sequence ID" value="MEU3713060.1"/>
    <property type="molecule type" value="Genomic_DNA"/>
</dbReference>